<proteinExistence type="predicted"/>
<dbReference type="PROSITE" id="PS00028">
    <property type="entry name" value="ZINC_FINGER_C2H2_1"/>
    <property type="match status" value="1"/>
</dbReference>
<gene>
    <name evidence="3" type="ORF">NQ314_014849</name>
</gene>
<keyword evidence="1" id="KW-0862">Zinc</keyword>
<evidence type="ECO:0000259" key="2">
    <source>
        <dbReference type="PROSITE" id="PS50157"/>
    </source>
</evidence>
<dbReference type="InterPro" id="IPR013087">
    <property type="entry name" value="Znf_C2H2_type"/>
</dbReference>
<keyword evidence="1" id="KW-0863">Zinc-finger</keyword>
<name>A0AAV8X0X7_9CUCU</name>
<evidence type="ECO:0000313" key="3">
    <source>
        <dbReference type="EMBL" id="KAJ8932197.1"/>
    </source>
</evidence>
<dbReference type="AlphaFoldDB" id="A0AAV8X0X7"/>
<reference evidence="3" key="1">
    <citation type="journal article" date="2023" name="Insect Mol. Biol.">
        <title>Genome sequencing provides insights into the evolution of gene families encoding plant cell wall-degrading enzymes in longhorned beetles.</title>
        <authorList>
            <person name="Shin N.R."/>
            <person name="Okamura Y."/>
            <person name="Kirsch R."/>
            <person name="Pauchet Y."/>
        </authorList>
    </citation>
    <scope>NUCLEOTIDE SEQUENCE</scope>
    <source>
        <strain evidence="3">RBIC_L_NR</strain>
    </source>
</reference>
<keyword evidence="4" id="KW-1185">Reference proteome</keyword>
<dbReference type="EMBL" id="JANEYF010004097">
    <property type="protein sequence ID" value="KAJ8932197.1"/>
    <property type="molecule type" value="Genomic_DNA"/>
</dbReference>
<dbReference type="GO" id="GO:0008270">
    <property type="term" value="F:zinc ion binding"/>
    <property type="evidence" value="ECO:0007669"/>
    <property type="project" value="UniProtKB-KW"/>
</dbReference>
<comment type="caution">
    <text evidence="3">The sequence shown here is derived from an EMBL/GenBank/DDBJ whole genome shotgun (WGS) entry which is preliminary data.</text>
</comment>
<accession>A0AAV8X0X7</accession>
<evidence type="ECO:0000256" key="1">
    <source>
        <dbReference type="PROSITE-ProRule" id="PRU00042"/>
    </source>
</evidence>
<dbReference type="InterPro" id="IPR036236">
    <property type="entry name" value="Znf_C2H2_sf"/>
</dbReference>
<keyword evidence="1" id="KW-0479">Metal-binding</keyword>
<dbReference type="PROSITE" id="PS50157">
    <property type="entry name" value="ZINC_FINGER_C2H2_2"/>
    <property type="match status" value="1"/>
</dbReference>
<dbReference type="SUPFAM" id="SSF57667">
    <property type="entry name" value="beta-beta-alpha zinc fingers"/>
    <property type="match status" value="1"/>
</dbReference>
<protein>
    <recommendedName>
        <fullName evidence="2">C2H2-type domain-containing protein</fullName>
    </recommendedName>
</protein>
<evidence type="ECO:0000313" key="4">
    <source>
        <dbReference type="Proteomes" id="UP001162156"/>
    </source>
</evidence>
<dbReference type="Proteomes" id="UP001162156">
    <property type="component" value="Unassembled WGS sequence"/>
</dbReference>
<sequence>MLVKEEIDSDYDENYELSQSDIEKEFEAFNKEDEKTNSGVTTLENNTTAYKCQMCEEIFTKFPDYKAHKKQHFIEKRR</sequence>
<feature type="domain" description="C2H2-type" evidence="2">
    <location>
        <begin position="50"/>
        <end position="77"/>
    </location>
</feature>
<organism evidence="3 4">
    <name type="scientific">Rhamnusium bicolor</name>
    <dbReference type="NCBI Taxonomy" id="1586634"/>
    <lineage>
        <taxon>Eukaryota</taxon>
        <taxon>Metazoa</taxon>
        <taxon>Ecdysozoa</taxon>
        <taxon>Arthropoda</taxon>
        <taxon>Hexapoda</taxon>
        <taxon>Insecta</taxon>
        <taxon>Pterygota</taxon>
        <taxon>Neoptera</taxon>
        <taxon>Endopterygota</taxon>
        <taxon>Coleoptera</taxon>
        <taxon>Polyphaga</taxon>
        <taxon>Cucujiformia</taxon>
        <taxon>Chrysomeloidea</taxon>
        <taxon>Cerambycidae</taxon>
        <taxon>Lepturinae</taxon>
        <taxon>Rhagiini</taxon>
        <taxon>Rhamnusium</taxon>
    </lineage>
</organism>